<dbReference type="InterPro" id="IPR000089">
    <property type="entry name" value="Biotin_lipoyl"/>
</dbReference>
<comment type="catalytic activity">
    <reaction evidence="6">
        <text>N(6)-[(R)-dihydrolipoyl]-L-lysyl-[protein] + acetyl-CoA = N(6)-[(R)-S(8)-acetyldihydrolipoyl]-L-lysyl-[protein] + CoA</text>
        <dbReference type="Rhea" id="RHEA:17017"/>
        <dbReference type="Rhea" id="RHEA-COMP:10475"/>
        <dbReference type="Rhea" id="RHEA-COMP:10478"/>
        <dbReference type="ChEBI" id="CHEBI:57287"/>
        <dbReference type="ChEBI" id="CHEBI:57288"/>
        <dbReference type="ChEBI" id="CHEBI:83100"/>
        <dbReference type="ChEBI" id="CHEBI:83111"/>
        <dbReference type="EC" id="2.3.1.12"/>
    </reaction>
</comment>
<dbReference type="NCBIfam" id="TIGR01349">
    <property type="entry name" value="PDHac_trf_mito"/>
    <property type="match status" value="1"/>
</dbReference>
<keyword evidence="10" id="KW-1185">Reference proteome</keyword>
<dbReference type="KEGG" id="hazt:108672697"/>
<dbReference type="EC" id="2.3.1.12" evidence="6"/>
<dbReference type="OrthoDB" id="537444at2759"/>
<dbReference type="PANTHER" id="PTHR23151:SF90">
    <property type="entry name" value="DIHYDROLIPOYLLYSINE-RESIDUE ACETYLTRANSFERASE COMPONENT OF PYRUVATE DEHYDROGENASE COMPLEX, MITOCHONDRIAL-RELATED"/>
    <property type="match status" value="1"/>
</dbReference>
<proteinExistence type="inferred from homology"/>
<gene>
    <name evidence="11" type="primary">LOC108672697</name>
</gene>
<dbReference type="InterPro" id="IPR011053">
    <property type="entry name" value="Single_hybrid_motif"/>
</dbReference>
<keyword evidence="4" id="KW-0809">Transit peptide</keyword>
<keyword evidence="3 6" id="KW-0450">Lipoyl</keyword>
<comment type="similarity">
    <text evidence="1 6">Belongs to the 2-oxoacid dehydrogenase family.</text>
</comment>
<evidence type="ECO:0000256" key="6">
    <source>
        <dbReference type="RuleBase" id="RU361137"/>
    </source>
</evidence>
<dbReference type="Proteomes" id="UP000694843">
    <property type="component" value="Unplaced"/>
</dbReference>
<dbReference type="Pfam" id="PF00198">
    <property type="entry name" value="2-oxoacid_dh"/>
    <property type="match status" value="1"/>
</dbReference>
<comment type="function">
    <text evidence="6">The pyruvate dehydrogenase complex catalyzes the overall conversion of pyruvate to acetyl-CoA and CO(2).</text>
</comment>
<dbReference type="InterPro" id="IPR006257">
    <property type="entry name" value="LAT1"/>
</dbReference>
<sequence>MLKGAATRALPRVFPRVKRCSQNFRSYQSAAWCAVPRERVVTLQGCHIPHGELKYGRDWSIVLLQTRGMSSLPAHVKVSLPALSPTMEMGTIVSWEKKEGDQLAEGDLLAEIETDKATMGFETPEEGYLAKIVLPAGTKDIPLGKLLCIIVSSEADIAAFKDYQPTEGDSAAAPAAVAPATATPSPTLPPPPTAPPAAHTPPPAPGAMIFASPFAKKVAAEKGVDLATIAAASGKGGSTDSIIQAPDVEQFVGAAPAPAAAAVGAASADYSDVPVTNIRAVIAKRLVQSKQTVPHYYLTVDVAMDEVAQLRRQLNSLVEAEGNKLSFNDFIIKASALACMKVPEVNSSWMDKFIRMYKSVDVSVAVSTDRGLITPIVFSANSKGLLAISEDVRRLAAKAREGKLQPQEFQGGTFSVSNLGMTGVKSFSAVINPPQSCILAVGAKTQSETGCLCCQDTLHGRYRTTQMMTVTLSCDHRTVDGAVGAQWLQAFKGYLEKPYTMIL</sequence>
<dbReference type="Gene3D" id="3.30.559.10">
    <property type="entry name" value="Chloramphenicol acetyltransferase-like domain"/>
    <property type="match status" value="1"/>
</dbReference>
<feature type="domain" description="Peripheral subunit-binding (PSBD)" evidence="9">
    <location>
        <begin position="210"/>
        <end position="252"/>
    </location>
</feature>
<dbReference type="PROSITE" id="PS50968">
    <property type="entry name" value="BIOTINYL_LIPOYL"/>
    <property type="match status" value="1"/>
</dbReference>
<dbReference type="SUPFAM" id="SSF51230">
    <property type="entry name" value="Single hybrid motif"/>
    <property type="match status" value="1"/>
</dbReference>
<dbReference type="Gene3D" id="4.10.320.10">
    <property type="entry name" value="E3-binding domain"/>
    <property type="match status" value="1"/>
</dbReference>
<reference evidence="11" key="1">
    <citation type="submission" date="2025-08" db="UniProtKB">
        <authorList>
            <consortium name="RefSeq"/>
        </authorList>
    </citation>
    <scope>IDENTIFICATION</scope>
    <source>
        <tissue evidence="11">Whole organism</tissue>
    </source>
</reference>
<evidence type="ECO:0000256" key="3">
    <source>
        <dbReference type="ARBA" id="ARBA00022823"/>
    </source>
</evidence>
<dbReference type="GO" id="GO:0045254">
    <property type="term" value="C:pyruvate dehydrogenase complex"/>
    <property type="evidence" value="ECO:0007669"/>
    <property type="project" value="UniProtKB-UniRule"/>
</dbReference>
<dbReference type="FunFam" id="2.40.50.100:FF:000010">
    <property type="entry name" value="Acetyltransferase component of pyruvate dehydrogenase complex"/>
    <property type="match status" value="1"/>
</dbReference>
<dbReference type="Pfam" id="PF02817">
    <property type="entry name" value="E3_binding"/>
    <property type="match status" value="1"/>
</dbReference>
<dbReference type="InterPro" id="IPR036625">
    <property type="entry name" value="E3-bd_dom_sf"/>
</dbReference>
<dbReference type="GO" id="GO:0005739">
    <property type="term" value="C:mitochondrion"/>
    <property type="evidence" value="ECO:0007669"/>
    <property type="project" value="UniProtKB-SubCell"/>
</dbReference>
<evidence type="ECO:0000256" key="7">
    <source>
        <dbReference type="SAM" id="MobiDB-lite"/>
    </source>
</evidence>
<evidence type="ECO:0000256" key="2">
    <source>
        <dbReference type="ARBA" id="ARBA00022679"/>
    </source>
</evidence>
<dbReference type="PROSITE" id="PS51826">
    <property type="entry name" value="PSBD"/>
    <property type="match status" value="1"/>
</dbReference>
<dbReference type="InterPro" id="IPR003016">
    <property type="entry name" value="2-oxoA_DH_lipoyl-BS"/>
</dbReference>
<organism evidence="10 11">
    <name type="scientific">Hyalella azteca</name>
    <name type="common">Amphipod</name>
    <dbReference type="NCBI Taxonomy" id="294128"/>
    <lineage>
        <taxon>Eukaryota</taxon>
        <taxon>Metazoa</taxon>
        <taxon>Ecdysozoa</taxon>
        <taxon>Arthropoda</taxon>
        <taxon>Crustacea</taxon>
        <taxon>Multicrustacea</taxon>
        <taxon>Malacostraca</taxon>
        <taxon>Eumalacostraca</taxon>
        <taxon>Peracarida</taxon>
        <taxon>Amphipoda</taxon>
        <taxon>Senticaudata</taxon>
        <taxon>Talitrida</taxon>
        <taxon>Talitroidea</taxon>
        <taxon>Hyalellidae</taxon>
        <taxon>Hyalella</taxon>
    </lineage>
</organism>
<evidence type="ECO:0000259" key="8">
    <source>
        <dbReference type="PROSITE" id="PS50968"/>
    </source>
</evidence>
<evidence type="ECO:0000259" key="9">
    <source>
        <dbReference type="PROSITE" id="PS51826"/>
    </source>
</evidence>
<keyword evidence="5 6" id="KW-0012">Acyltransferase</keyword>
<dbReference type="InterPro" id="IPR001078">
    <property type="entry name" value="2-oxoacid_DH_actylTfrase"/>
</dbReference>
<feature type="compositionally biased region" description="Low complexity" evidence="7">
    <location>
        <begin position="171"/>
        <end position="185"/>
    </location>
</feature>
<evidence type="ECO:0000256" key="1">
    <source>
        <dbReference type="ARBA" id="ARBA00007317"/>
    </source>
</evidence>
<dbReference type="AlphaFoldDB" id="A0A979FNA7"/>
<evidence type="ECO:0000256" key="4">
    <source>
        <dbReference type="ARBA" id="ARBA00022946"/>
    </source>
</evidence>
<comment type="cofactor">
    <cofactor evidence="6">
        <name>(R)-lipoate</name>
        <dbReference type="ChEBI" id="CHEBI:83088"/>
    </cofactor>
    <text evidence="6">Binds 1 lipoyl cofactor covalently.</text>
</comment>
<feature type="compositionally biased region" description="Pro residues" evidence="7">
    <location>
        <begin position="186"/>
        <end position="205"/>
    </location>
</feature>
<dbReference type="InterPro" id="IPR023213">
    <property type="entry name" value="CAT-like_dom_sf"/>
</dbReference>
<evidence type="ECO:0000313" key="11">
    <source>
        <dbReference type="RefSeq" id="XP_047737675.1"/>
    </source>
</evidence>
<feature type="region of interest" description="Disordered" evidence="7">
    <location>
        <begin position="169"/>
        <end position="205"/>
    </location>
</feature>
<name>A0A979FNA7_HYAAZ</name>
<feature type="domain" description="Lipoyl-binding" evidence="8">
    <location>
        <begin position="75"/>
        <end position="151"/>
    </location>
</feature>
<dbReference type="OMA" id="TMEFESF"/>
<dbReference type="RefSeq" id="XP_047737675.1">
    <property type="nucleotide sequence ID" value="XM_047881719.1"/>
</dbReference>
<dbReference type="GO" id="GO:0006086">
    <property type="term" value="P:pyruvate decarboxylation to acetyl-CoA"/>
    <property type="evidence" value="ECO:0007669"/>
    <property type="project" value="InterPro"/>
</dbReference>
<dbReference type="PANTHER" id="PTHR23151">
    <property type="entry name" value="DIHYDROLIPOAMIDE ACETYL/SUCCINYL-TRANSFERASE-RELATED"/>
    <property type="match status" value="1"/>
</dbReference>
<comment type="subcellular location">
    <subcellularLocation>
        <location evidence="6">Mitochondrion</location>
    </subcellularLocation>
</comment>
<dbReference type="InterPro" id="IPR045257">
    <property type="entry name" value="E2/Pdx1"/>
</dbReference>
<dbReference type="InterPro" id="IPR004167">
    <property type="entry name" value="PSBD"/>
</dbReference>
<evidence type="ECO:0000256" key="5">
    <source>
        <dbReference type="ARBA" id="ARBA00023315"/>
    </source>
</evidence>
<dbReference type="CDD" id="cd06849">
    <property type="entry name" value="lipoyl_domain"/>
    <property type="match status" value="1"/>
</dbReference>
<protein>
    <recommendedName>
        <fullName evidence="6">Acetyltransferase component of pyruvate dehydrogenase complex</fullName>
        <ecNumber evidence="6">2.3.1.12</ecNumber>
    </recommendedName>
</protein>
<dbReference type="FunFam" id="3.30.559.10:FF:000003">
    <property type="entry name" value="Acetyltransferase component of pyruvate dehydrogenase complex"/>
    <property type="match status" value="1"/>
</dbReference>
<evidence type="ECO:0000313" key="10">
    <source>
        <dbReference type="Proteomes" id="UP000694843"/>
    </source>
</evidence>
<dbReference type="GeneID" id="108672697"/>
<accession>A0A979FNA7</accession>
<dbReference type="SUPFAM" id="SSF52777">
    <property type="entry name" value="CoA-dependent acyltransferases"/>
    <property type="match status" value="1"/>
</dbReference>
<dbReference type="Pfam" id="PF00364">
    <property type="entry name" value="Biotin_lipoyl"/>
    <property type="match status" value="1"/>
</dbReference>
<dbReference type="GO" id="GO:0004742">
    <property type="term" value="F:dihydrolipoyllysine-residue acetyltransferase activity"/>
    <property type="evidence" value="ECO:0007669"/>
    <property type="project" value="UniProtKB-UniRule"/>
</dbReference>
<dbReference type="PROSITE" id="PS00189">
    <property type="entry name" value="LIPOYL"/>
    <property type="match status" value="1"/>
</dbReference>
<dbReference type="CTD" id="34021"/>
<keyword evidence="2 6" id="KW-0808">Transferase</keyword>
<dbReference type="Gene3D" id="2.40.50.100">
    <property type="match status" value="1"/>
</dbReference>